<dbReference type="SUPFAM" id="SSF50182">
    <property type="entry name" value="Sm-like ribonucleoproteins"/>
    <property type="match status" value="1"/>
</dbReference>
<dbReference type="EMBL" id="SSWX01000014">
    <property type="protein sequence ID" value="THJ32653.1"/>
    <property type="molecule type" value="Genomic_DNA"/>
</dbReference>
<evidence type="ECO:0000313" key="11">
    <source>
        <dbReference type="Proteomes" id="UP000306236"/>
    </source>
</evidence>
<dbReference type="PROSITE" id="PS01246">
    <property type="entry name" value="UPF0003"/>
    <property type="match status" value="1"/>
</dbReference>
<feature type="domain" description="Mechanosensitive ion channel MscS" evidence="7">
    <location>
        <begin position="76"/>
        <end position="143"/>
    </location>
</feature>
<feature type="domain" description="Mechanosensitive ion channel MscS C-terminal" evidence="8">
    <location>
        <begin position="152"/>
        <end position="238"/>
    </location>
</feature>
<dbReference type="InterPro" id="IPR011014">
    <property type="entry name" value="MscS_channel_TM-2"/>
</dbReference>
<dbReference type="InterPro" id="IPR023408">
    <property type="entry name" value="MscS_beta-dom_sf"/>
</dbReference>
<gene>
    <name evidence="10" type="ORF">E8K88_11310</name>
</gene>
<dbReference type="Pfam" id="PF00924">
    <property type="entry name" value="MS_channel_2nd"/>
    <property type="match status" value="1"/>
</dbReference>
<feature type="domain" description="Mechanosensitive ion channel transmembrane helices 2/3" evidence="9">
    <location>
        <begin position="37"/>
        <end position="75"/>
    </location>
</feature>
<name>A0A4S5BNI3_9BURK</name>
<comment type="similarity">
    <text evidence="2">Belongs to the MscS (TC 1.A.23) family.</text>
</comment>
<evidence type="ECO:0000259" key="8">
    <source>
        <dbReference type="Pfam" id="PF21082"/>
    </source>
</evidence>
<dbReference type="InterPro" id="IPR010920">
    <property type="entry name" value="LSM_dom_sf"/>
</dbReference>
<dbReference type="GO" id="GO:0005886">
    <property type="term" value="C:plasma membrane"/>
    <property type="evidence" value="ECO:0007669"/>
    <property type="project" value="UniProtKB-SubCell"/>
</dbReference>
<dbReference type="Gene3D" id="1.10.287.1260">
    <property type="match status" value="1"/>
</dbReference>
<sequence>MGVLMQKMSLLINRLQRAQISKGHDPTSARIVSRMMKFGVFMVLVLLFGEHFGLSVSGLLAFGGIGGLAIGMASKDILSNVFSGTMLYFDRQFNIGDWIRSPDRQIEGTVEEIGWRLTKITTFDNRPLFVPNALFSSISIENPGRMTNRRINAEIGLRYEDAGKVRAIVTDIRQMLAQRSDIDQTQTTLVYFNAFADSSLNIMVYCFTKTTNWAKWLEAQQDIYLDIIDIVHQHGADFAFPSQTLYMEKTEDDKADAAKAD</sequence>
<dbReference type="OrthoDB" id="9775207at2"/>
<dbReference type="Pfam" id="PF21082">
    <property type="entry name" value="MS_channel_3rd"/>
    <property type="match status" value="1"/>
</dbReference>
<keyword evidence="3" id="KW-1003">Cell membrane</keyword>
<evidence type="ECO:0000259" key="9">
    <source>
        <dbReference type="Pfam" id="PF21088"/>
    </source>
</evidence>
<accession>A0A4S5BNI3</accession>
<dbReference type="PANTHER" id="PTHR43634">
    <property type="entry name" value="OW CONDUCTANCE MECHANOSENSITIVE CHANNEL"/>
    <property type="match status" value="1"/>
</dbReference>
<dbReference type="AlphaFoldDB" id="A0A4S5BNI3"/>
<dbReference type="SUPFAM" id="SSF82861">
    <property type="entry name" value="Mechanosensitive channel protein MscS (YggB), transmembrane region"/>
    <property type="match status" value="1"/>
</dbReference>
<dbReference type="Pfam" id="PF21088">
    <property type="entry name" value="MS_channel_1st"/>
    <property type="match status" value="1"/>
</dbReference>
<dbReference type="Gene3D" id="3.30.70.100">
    <property type="match status" value="1"/>
</dbReference>
<evidence type="ECO:0000256" key="4">
    <source>
        <dbReference type="ARBA" id="ARBA00022692"/>
    </source>
</evidence>
<evidence type="ECO:0000259" key="7">
    <source>
        <dbReference type="Pfam" id="PF00924"/>
    </source>
</evidence>
<evidence type="ECO:0000256" key="6">
    <source>
        <dbReference type="ARBA" id="ARBA00023136"/>
    </source>
</evidence>
<dbReference type="PANTHER" id="PTHR43634:SF2">
    <property type="entry name" value="LOW CONDUCTANCE MECHANOSENSITIVE CHANNEL YNAI"/>
    <property type="match status" value="1"/>
</dbReference>
<comment type="caution">
    <text evidence="10">The sequence shown here is derived from an EMBL/GenBank/DDBJ whole genome shotgun (WGS) entry which is preliminary data.</text>
</comment>
<evidence type="ECO:0000256" key="5">
    <source>
        <dbReference type="ARBA" id="ARBA00022989"/>
    </source>
</evidence>
<organism evidence="10 11">
    <name type="scientific">Lampropedia aestuarii</name>
    <dbReference type="NCBI Taxonomy" id="2562762"/>
    <lineage>
        <taxon>Bacteria</taxon>
        <taxon>Pseudomonadati</taxon>
        <taxon>Pseudomonadota</taxon>
        <taxon>Betaproteobacteria</taxon>
        <taxon>Burkholderiales</taxon>
        <taxon>Comamonadaceae</taxon>
        <taxon>Lampropedia</taxon>
    </lineage>
</organism>
<dbReference type="Gene3D" id="2.30.30.60">
    <property type="match status" value="1"/>
</dbReference>
<keyword evidence="5" id="KW-1133">Transmembrane helix</keyword>
<dbReference type="SUPFAM" id="SSF82689">
    <property type="entry name" value="Mechanosensitive channel protein MscS (YggB), C-terminal domain"/>
    <property type="match status" value="1"/>
</dbReference>
<evidence type="ECO:0000256" key="2">
    <source>
        <dbReference type="ARBA" id="ARBA00008017"/>
    </source>
</evidence>
<evidence type="ECO:0000256" key="3">
    <source>
        <dbReference type="ARBA" id="ARBA00022475"/>
    </source>
</evidence>
<dbReference type="InterPro" id="IPR011066">
    <property type="entry name" value="MscS_channel_C_sf"/>
</dbReference>
<evidence type="ECO:0000256" key="1">
    <source>
        <dbReference type="ARBA" id="ARBA00004651"/>
    </source>
</evidence>
<keyword evidence="11" id="KW-1185">Reference proteome</keyword>
<dbReference type="InterPro" id="IPR049142">
    <property type="entry name" value="MS_channel_1st"/>
</dbReference>
<protein>
    <submittedName>
        <fullName evidence="10">Mechanosensitive ion channel family protein</fullName>
    </submittedName>
</protein>
<comment type="subcellular location">
    <subcellularLocation>
        <location evidence="1">Cell membrane</location>
        <topology evidence="1">Multi-pass membrane protein</topology>
    </subcellularLocation>
</comment>
<proteinExistence type="inferred from homology"/>
<dbReference type="InterPro" id="IPR049278">
    <property type="entry name" value="MS_channel_C"/>
</dbReference>
<evidence type="ECO:0000313" key="10">
    <source>
        <dbReference type="EMBL" id="THJ32653.1"/>
    </source>
</evidence>
<dbReference type="InterPro" id="IPR006686">
    <property type="entry name" value="MscS_channel_CS"/>
</dbReference>
<keyword evidence="4" id="KW-0812">Transmembrane</keyword>
<dbReference type="InterPro" id="IPR006685">
    <property type="entry name" value="MscS_channel_2nd"/>
</dbReference>
<reference evidence="10 11" key="1">
    <citation type="submission" date="2019-04" db="EMBL/GenBank/DDBJ databases">
        <title>Lampropedia sp YIM MLB12 draf genome.</title>
        <authorList>
            <person name="Wang Y.-X."/>
        </authorList>
    </citation>
    <scope>NUCLEOTIDE SEQUENCE [LARGE SCALE GENOMIC DNA]</scope>
    <source>
        <strain evidence="10 11">YIM MLB12</strain>
    </source>
</reference>
<dbReference type="InterPro" id="IPR045042">
    <property type="entry name" value="YnaI-like"/>
</dbReference>
<dbReference type="GO" id="GO:0008381">
    <property type="term" value="F:mechanosensitive monoatomic ion channel activity"/>
    <property type="evidence" value="ECO:0007669"/>
    <property type="project" value="UniProtKB-ARBA"/>
</dbReference>
<keyword evidence="6" id="KW-0472">Membrane</keyword>
<dbReference type="Proteomes" id="UP000306236">
    <property type="component" value="Unassembled WGS sequence"/>
</dbReference>